<reference key="1">
    <citation type="submission" date="2010-09" db="EMBL/GenBank/DDBJ databases">
        <title>Complete sequence of Caldicellulosiruptor owensensis OL.</title>
        <authorList>
            <consortium name="US DOE Joint Genome Institute"/>
            <person name="Lucas S."/>
            <person name="Copeland A."/>
            <person name="Lapidus A."/>
            <person name="Cheng J.-F."/>
            <person name="Bruce D."/>
            <person name="Goodwin L."/>
            <person name="Pitluck S."/>
            <person name="Davenport K."/>
            <person name="Detter J.C."/>
            <person name="Han C."/>
            <person name="Tapia R."/>
            <person name="Land M."/>
            <person name="Hauser L."/>
            <person name="Chang Y.-J."/>
            <person name="Jeffries C."/>
            <person name="Kyrpides N."/>
            <person name="Ivanova N."/>
            <person name="Mikhailova N."/>
            <person name="Blumer-Schuette S.E."/>
            <person name="Kelly R.M."/>
            <person name="Woyke T."/>
        </authorList>
    </citation>
    <scope>NUCLEOTIDE SEQUENCE</scope>
    <source>
        <strain>OL</strain>
    </source>
</reference>
<dbReference type="HOGENOM" id="CLU_1821815_0_0_9"/>
<keyword evidence="2" id="KW-1185">Reference proteome</keyword>
<protein>
    <submittedName>
        <fullName evidence="1">Uncharacterized protein</fullName>
    </submittedName>
</protein>
<gene>
    <name evidence="1" type="ordered locus">Calow_0303</name>
</gene>
<organism evidence="1 2">
    <name type="scientific">Caldicellulosiruptor owensensis (strain ATCC 700167 / DSM 13100 / OL)</name>
    <dbReference type="NCBI Taxonomy" id="632518"/>
    <lineage>
        <taxon>Bacteria</taxon>
        <taxon>Bacillati</taxon>
        <taxon>Bacillota</taxon>
        <taxon>Bacillota incertae sedis</taxon>
        <taxon>Caldicellulosiruptorales</taxon>
        <taxon>Caldicellulosiruptoraceae</taxon>
        <taxon>Caldicellulosiruptor</taxon>
    </lineage>
</organism>
<proteinExistence type="predicted"/>
<dbReference type="Proteomes" id="UP000006889">
    <property type="component" value="Chromosome"/>
</dbReference>
<reference evidence="1 2" key="2">
    <citation type="journal article" date="2011" name="J. Bacteriol.">
        <title>Complete genome sequences for the anaerobic, extremely thermophilic plant biomass-degrading bacteria Caldicellulosiruptor hydrothermalis, Caldicellulosiruptor kristjanssonii, Caldicellulosiruptor kronotskyensis, Caldicellulosiruptor owensenis, and Caldicellulosiruptor lactoaceticus.</title>
        <authorList>
            <person name="Blumer-Schuette S.E."/>
            <person name="Ozdemir I."/>
            <person name="Mistry D."/>
            <person name="Lucas S."/>
            <person name="Lapidus A."/>
            <person name="Cheng J.F."/>
            <person name="Goodwin L.A."/>
            <person name="Pitluck S."/>
            <person name="Land M.L."/>
            <person name="Hauser L.J."/>
            <person name="Woyke T."/>
            <person name="Mikhailova N."/>
            <person name="Pati A."/>
            <person name="Kyrpides N.C."/>
            <person name="Ivanova N."/>
            <person name="Detter J.C."/>
            <person name="Walston-Davenport K."/>
            <person name="Han S."/>
            <person name="Adams M.W."/>
            <person name="Kelly R.M."/>
        </authorList>
    </citation>
    <scope>NUCLEOTIDE SEQUENCE [LARGE SCALE GENOMIC DNA]</scope>
    <source>
        <strain evidence="2">ATCC 700167 / DSM 13100 / OL</strain>
    </source>
</reference>
<sequence length="141" mass="17223">MILNKIKVNFENFNKTYNYFTCDIYATFEKILFLMYDKDFFTLYEYDDKSITASIYYVIDEISQFNNYNLNYFTELFGYQPLKYDEFYQGLCEYYNTDLEIIKEISESIKRIIRYDLFPDYFLHSREKVAIIGIGEKSKIF</sequence>
<evidence type="ECO:0000313" key="2">
    <source>
        <dbReference type="Proteomes" id="UP000006889"/>
    </source>
</evidence>
<dbReference type="AlphaFoldDB" id="E4Q366"/>
<name>E4Q366_CALOW</name>
<accession>E4Q366</accession>
<evidence type="ECO:0000313" key="1">
    <source>
        <dbReference type="EMBL" id="ADQ03902.1"/>
    </source>
</evidence>
<dbReference type="KEGG" id="cow:Calow_0303"/>
<dbReference type="EMBL" id="CP002216">
    <property type="protein sequence ID" value="ADQ03902.1"/>
    <property type="molecule type" value="Genomic_DNA"/>
</dbReference>